<dbReference type="GO" id="GO:0008270">
    <property type="term" value="F:zinc ion binding"/>
    <property type="evidence" value="ECO:0007669"/>
    <property type="project" value="TreeGrafter"/>
</dbReference>
<gene>
    <name evidence="2" type="ORF">PSON_ATCC_30995.1.T0980017</name>
</gene>
<keyword evidence="3" id="KW-1185">Reference proteome</keyword>
<evidence type="ECO:0008006" key="4">
    <source>
        <dbReference type="Google" id="ProtNLM"/>
    </source>
</evidence>
<proteinExistence type="predicted"/>
<keyword evidence="1" id="KW-0812">Transmembrane</keyword>
<keyword evidence="1" id="KW-0472">Membrane</keyword>
<dbReference type="EMBL" id="CAJJDN010000098">
    <property type="protein sequence ID" value="CAD8111340.1"/>
    <property type="molecule type" value="Genomic_DNA"/>
</dbReference>
<dbReference type="AlphaFoldDB" id="A0A8S1QAG1"/>
<evidence type="ECO:0000313" key="3">
    <source>
        <dbReference type="Proteomes" id="UP000692954"/>
    </source>
</evidence>
<evidence type="ECO:0000256" key="1">
    <source>
        <dbReference type="SAM" id="Phobius"/>
    </source>
</evidence>
<evidence type="ECO:0000313" key="2">
    <source>
        <dbReference type="EMBL" id="CAD8111340.1"/>
    </source>
</evidence>
<name>A0A8S1QAG1_9CILI</name>
<keyword evidence="1" id="KW-1133">Transmembrane helix</keyword>
<reference evidence="2" key="1">
    <citation type="submission" date="2021-01" db="EMBL/GenBank/DDBJ databases">
        <authorList>
            <consortium name="Genoscope - CEA"/>
            <person name="William W."/>
        </authorList>
    </citation>
    <scope>NUCLEOTIDE SEQUENCE</scope>
</reference>
<comment type="caution">
    <text evidence="2">The sequence shown here is derived from an EMBL/GenBank/DDBJ whole genome shotgun (WGS) entry which is preliminary data.</text>
</comment>
<feature type="transmembrane region" description="Helical" evidence="1">
    <location>
        <begin position="28"/>
        <end position="52"/>
    </location>
</feature>
<dbReference type="Proteomes" id="UP000692954">
    <property type="component" value="Unassembled WGS sequence"/>
</dbReference>
<accession>A0A8S1QAG1</accession>
<feature type="transmembrane region" description="Helical" evidence="1">
    <location>
        <begin position="295"/>
        <end position="316"/>
    </location>
</feature>
<organism evidence="2 3">
    <name type="scientific">Paramecium sonneborni</name>
    <dbReference type="NCBI Taxonomy" id="65129"/>
    <lineage>
        <taxon>Eukaryota</taxon>
        <taxon>Sar</taxon>
        <taxon>Alveolata</taxon>
        <taxon>Ciliophora</taxon>
        <taxon>Intramacronucleata</taxon>
        <taxon>Oligohymenophorea</taxon>
        <taxon>Peniculida</taxon>
        <taxon>Parameciidae</taxon>
        <taxon>Paramecium</taxon>
    </lineage>
</organism>
<dbReference type="PANTHER" id="PTHR12621">
    <property type="entry name" value="CYSTEINE AND HISTIDINE-RICH DOMAIN CHORD -CONTAINING PROTEIN"/>
    <property type="match status" value="1"/>
</dbReference>
<dbReference type="PANTHER" id="PTHR12621:SF7">
    <property type="entry name" value="CYSTEINE AND HISTIDINE-RICH DOMAIN-CONTAINING PROTEIN 1"/>
    <property type="match status" value="1"/>
</dbReference>
<sequence length="483" mass="56813">MNILRNADFFGVPFVQSIDQKQTTYKSVLGGILTLTIFAASLAYAIWVIYLWQTKQMNPKISNSKYVSDYTLLDLNQDVLKVYYWKYDDNLIDPFQNNILLPLVIYTKKNKLTTPQLIENYTTSPYGNLYIPKTELGFSYIDGDIYTSEEMYIQIVLCSEIYLKPNQTCASTELIQKFFSQSYNIIGIQIYTKTLDSRDGSEQSGLQEFYIQIEQKYCYTMNTFLETNLYELQDYFLFGKSNYKEYITGALVQTQTSTFEYCQKAFQSDALSIIYIGMKGSQMKTIFEYPRAGDILANIGSIVSLLFMIKYIIIVLNQYSLNQKVLQELINFYYPEFKKICIKKNWRNQIIKINFNQVEVDTNEYKRFYQKVSRQMQQKLSFLNLLYEISRLYLIIRSLKYREELLKSHEVGIKINLTQAKESDALFGQKSSCSVKSYQDNFLLNEDDVDLLSLARRKTEKNYENIPEEIYNEIDFYNTNKII</sequence>
<protein>
    <recommendedName>
        <fullName evidence="4">Transmembrane protein</fullName>
    </recommendedName>
</protein>